<dbReference type="Proteomes" id="UP000178601">
    <property type="component" value="Unassembled WGS sequence"/>
</dbReference>
<dbReference type="AlphaFoldDB" id="A0A1F6G0D8"/>
<proteinExistence type="predicted"/>
<dbReference type="EMBL" id="MFMQ01000046">
    <property type="protein sequence ID" value="OGG91587.1"/>
    <property type="molecule type" value="Genomic_DNA"/>
</dbReference>
<comment type="caution">
    <text evidence="1">The sequence shown here is derived from an EMBL/GenBank/DDBJ whole genome shotgun (WGS) entry which is preliminary data.</text>
</comment>
<gene>
    <name evidence="1" type="ORF">A3H16_02580</name>
</gene>
<accession>A0A1F6G0D8</accession>
<evidence type="ECO:0000313" key="2">
    <source>
        <dbReference type="Proteomes" id="UP000178601"/>
    </source>
</evidence>
<organism evidence="1 2">
    <name type="scientific">Candidatus Kaiserbacteria bacterium RIFCSPLOWO2_12_FULL_53_8</name>
    <dbReference type="NCBI Taxonomy" id="1798529"/>
    <lineage>
        <taxon>Bacteria</taxon>
        <taxon>Candidatus Kaiseribacteriota</taxon>
    </lineage>
</organism>
<evidence type="ECO:0000313" key="1">
    <source>
        <dbReference type="EMBL" id="OGG91587.1"/>
    </source>
</evidence>
<evidence type="ECO:0008006" key="3">
    <source>
        <dbReference type="Google" id="ProtNLM"/>
    </source>
</evidence>
<reference evidence="1 2" key="1">
    <citation type="journal article" date="2016" name="Nat. Commun.">
        <title>Thousands of microbial genomes shed light on interconnected biogeochemical processes in an aquifer system.</title>
        <authorList>
            <person name="Anantharaman K."/>
            <person name="Brown C.T."/>
            <person name="Hug L.A."/>
            <person name="Sharon I."/>
            <person name="Castelle C.J."/>
            <person name="Probst A.J."/>
            <person name="Thomas B.C."/>
            <person name="Singh A."/>
            <person name="Wilkins M.J."/>
            <person name="Karaoz U."/>
            <person name="Brodie E.L."/>
            <person name="Williams K.H."/>
            <person name="Hubbard S.S."/>
            <person name="Banfield J.F."/>
        </authorList>
    </citation>
    <scope>NUCLEOTIDE SEQUENCE [LARGE SCALE GENOMIC DNA]</scope>
</reference>
<protein>
    <recommendedName>
        <fullName evidence="3">30S ribosomal protein S21</fullName>
    </recommendedName>
</protein>
<sequence length="71" mass="8752">MAIHAIKKGQESNDRLMTRFKKQVQEARFMKTLRERMRFKRKPTRRLARIRALVREENRKKNVKAKFYSNM</sequence>
<name>A0A1F6G0D8_9BACT</name>